<feature type="transmembrane region" description="Helical" evidence="2">
    <location>
        <begin position="234"/>
        <end position="250"/>
    </location>
</feature>
<keyword evidence="2" id="KW-0812">Transmembrane</keyword>
<feature type="compositionally biased region" description="Basic and acidic residues" evidence="1">
    <location>
        <begin position="311"/>
        <end position="322"/>
    </location>
</feature>
<feature type="compositionally biased region" description="Basic residues" evidence="1">
    <location>
        <begin position="323"/>
        <end position="334"/>
    </location>
</feature>
<feature type="transmembrane region" description="Helical" evidence="2">
    <location>
        <begin position="262"/>
        <end position="281"/>
    </location>
</feature>
<feature type="region of interest" description="Disordered" evidence="1">
    <location>
        <begin position="291"/>
        <end position="351"/>
    </location>
</feature>
<evidence type="ECO:0000313" key="3">
    <source>
        <dbReference type="EMBL" id="KKN39294.1"/>
    </source>
</evidence>
<feature type="compositionally biased region" description="Acidic residues" evidence="1">
    <location>
        <begin position="291"/>
        <end position="308"/>
    </location>
</feature>
<sequence length="351" mass="38880">MKTIRVVLVVAFTLIFTAPLTASAQDVVFQEVHAALDQTKIAGAGGKPTFVSRGVFTGLSLPIWNAGANNDEEINYCLNVPFSYSGTQDIEAHVDMWLDTANTDKKFQMQLEWDTFTAGEDVVPDTTHTVTIEVDTGTAAQYQSFDIEFIIDFDIDSADPIQSQDVLGFRLRRIAATSDEIAGEVVIKHTGVHVPRGDIVGQEAEMAFSILLGLFVFVAAILAGAGLIARKSPLLMMATLVWVLAAWQGFSETSATWDTNYVIGFVTIFAGIGSAILSVFVREKRDEVEVEETPDDIFSEEEPDEETAAAESRREQRQERHEIKRKGKGRRKTGKVREKARDRRFRLTGRL</sequence>
<organism evidence="3">
    <name type="scientific">marine sediment metagenome</name>
    <dbReference type="NCBI Taxonomy" id="412755"/>
    <lineage>
        <taxon>unclassified sequences</taxon>
        <taxon>metagenomes</taxon>
        <taxon>ecological metagenomes</taxon>
    </lineage>
</organism>
<evidence type="ECO:0000256" key="2">
    <source>
        <dbReference type="SAM" id="Phobius"/>
    </source>
</evidence>
<feature type="transmembrane region" description="Helical" evidence="2">
    <location>
        <begin position="206"/>
        <end position="227"/>
    </location>
</feature>
<keyword evidence="2" id="KW-1133">Transmembrane helix</keyword>
<feature type="compositionally biased region" description="Basic residues" evidence="1">
    <location>
        <begin position="342"/>
        <end position="351"/>
    </location>
</feature>
<gene>
    <name evidence="3" type="ORF">LCGC14_0744870</name>
</gene>
<accession>A0A0F9Q9X8</accession>
<name>A0A0F9Q9X8_9ZZZZ</name>
<proteinExistence type="predicted"/>
<protein>
    <submittedName>
        <fullName evidence="3">Uncharacterized protein</fullName>
    </submittedName>
</protein>
<keyword evidence="2" id="KW-0472">Membrane</keyword>
<evidence type="ECO:0000256" key="1">
    <source>
        <dbReference type="SAM" id="MobiDB-lite"/>
    </source>
</evidence>
<comment type="caution">
    <text evidence="3">The sequence shown here is derived from an EMBL/GenBank/DDBJ whole genome shotgun (WGS) entry which is preliminary data.</text>
</comment>
<reference evidence="3" key="1">
    <citation type="journal article" date="2015" name="Nature">
        <title>Complex archaea that bridge the gap between prokaryotes and eukaryotes.</title>
        <authorList>
            <person name="Spang A."/>
            <person name="Saw J.H."/>
            <person name="Jorgensen S.L."/>
            <person name="Zaremba-Niedzwiedzka K."/>
            <person name="Martijn J."/>
            <person name="Lind A.E."/>
            <person name="van Eijk R."/>
            <person name="Schleper C."/>
            <person name="Guy L."/>
            <person name="Ettema T.J."/>
        </authorList>
    </citation>
    <scope>NUCLEOTIDE SEQUENCE</scope>
</reference>
<dbReference type="EMBL" id="LAZR01001772">
    <property type="protein sequence ID" value="KKN39294.1"/>
    <property type="molecule type" value="Genomic_DNA"/>
</dbReference>
<dbReference type="AlphaFoldDB" id="A0A0F9Q9X8"/>